<feature type="domain" description="ABC transporter" evidence="12">
    <location>
        <begin position="1273"/>
        <end position="1503"/>
    </location>
</feature>
<accession>A0A427XYB8</accession>
<evidence type="ECO:0000256" key="6">
    <source>
        <dbReference type="ARBA" id="ARBA00022741"/>
    </source>
</evidence>
<dbReference type="PROSITE" id="PS50893">
    <property type="entry name" value="ABC_TRANSPORTER_2"/>
    <property type="match status" value="2"/>
</dbReference>
<comment type="caution">
    <text evidence="13">The sequence shown here is derived from an EMBL/GenBank/DDBJ whole genome shotgun (WGS) entry which is preliminary data.</text>
</comment>
<dbReference type="OrthoDB" id="8061355at2759"/>
<feature type="domain" description="ABC transporter" evidence="12">
    <location>
        <begin position="449"/>
        <end position="679"/>
    </location>
</feature>
<feature type="region of interest" description="Disordered" evidence="10">
    <location>
        <begin position="759"/>
        <end position="802"/>
    </location>
</feature>
<organism evidence="13 14">
    <name type="scientific">Saitozyma podzolica</name>
    <dbReference type="NCBI Taxonomy" id="1890683"/>
    <lineage>
        <taxon>Eukaryota</taxon>
        <taxon>Fungi</taxon>
        <taxon>Dikarya</taxon>
        <taxon>Basidiomycota</taxon>
        <taxon>Agaricomycotina</taxon>
        <taxon>Tremellomycetes</taxon>
        <taxon>Tremellales</taxon>
        <taxon>Trimorphomycetaceae</taxon>
        <taxon>Saitozyma</taxon>
    </lineage>
</organism>
<dbReference type="GO" id="GO:0016887">
    <property type="term" value="F:ATP hydrolysis activity"/>
    <property type="evidence" value="ECO:0007669"/>
    <property type="project" value="InterPro"/>
</dbReference>
<dbReference type="InterPro" id="IPR026082">
    <property type="entry name" value="ABCA"/>
</dbReference>
<gene>
    <name evidence="13" type="ORF">EHS25_005138</name>
</gene>
<comment type="similarity">
    <text evidence="2">Belongs to the ABC transporter superfamily. ABCA family.</text>
</comment>
<evidence type="ECO:0000256" key="8">
    <source>
        <dbReference type="ARBA" id="ARBA00022989"/>
    </source>
</evidence>
<dbReference type="Gene3D" id="3.40.50.300">
    <property type="entry name" value="P-loop containing nucleotide triphosphate hydrolases"/>
    <property type="match status" value="2"/>
</dbReference>
<dbReference type="PANTHER" id="PTHR19229">
    <property type="entry name" value="ATP-BINDING CASSETTE TRANSPORTER SUBFAMILY A ABCA"/>
    <property type="match status" value="1"/>
</dbReference>
<evidence type="ECO:0000313" key="14">
    <source>
        <dbReference type="Proteomes" id="UP000279259"/>
    </source>
</evidence>
<dbReference type="InterPro" id="IPR013525">
    <property type="entry name" value="ABC2_TM"/>
</dbReference>
<feature type="transmembrane region" description="Helical" evidence="11">
    <location>
        <begin position="1060"/>
        <end position="1084"/>
    </location>
</feature>
<evidence type="ECO:0000259" key="12">
    <source>
        <dbReference type="PROSITE" id="PS50893"/>
    </source>
</evidence>
<evidence type="ECO:0000256" key="3">
    <source>
        <dbReference type="ARBA" id="ARBA00022448"/>
    </source>
</evidence>
<feature type="transmembrane region" description="Helical" evidence="11">
    <location>
        <begin position="348"/>
        <end position="369"/>
    </location>
</feature>
<dbReference type="GO" id="GO:0016020">
    <property type="term" value="C:membrane"/>
    <property type="evidence" value="ECO:0007669"/>
    <property type="project" value="UniProtKB-SubCell"/>
</dbReference>
<feature type="transmembrane region" description="Helical" evidence="11">
    <location>
        <begin position="292"/>
        <end position="315"/>
    </location>
</feature>
<feature type="transmembrane region" description="Helical" evidence="11">
    <location>
        <begin position="322"/>
        <end position="342"/>
    </location>
</feature>
<reference evidence="13 14" key="1">
    <citation type="submission" date="2018-11" db="EMBL/GenBank/DDBJ databases">
        <title>Genome sequence of Saitozyma podzolica DSM 27192.</title>
        <authorList>
            <person name="Aliyu H."/>
            <person name="Gorte O."/>
            <person name="Ochsenreither K."/>
        </authorList>
    </citation>
    <scope>NUCLEOTIDE SEQUENCE [LARGE SCALE GENOMIC DNA]</scope>
    <source>
        <strain evidence="13 14">DSM 27192</strain>
    </source>
</reference>
<keyword evidence="5" id="KW-0677">Repeat</keyword>
<keyword evidence="4 11" id="KW-0812">Transmembrane</keyword>
<evidence type="ECO:0000313" key="13">
    <source>
        <dbReference type="EMBL" id="RSH83894.1"/>
    </source>
</evidence>
<dbReference type="InterPro" id="IPR027417">
    <property type="entry name" value="P-loop_NTPase"/>
</dbReference>
<keyword evidence="8 11" id="KW-1133">Transmembrane helix</keyword>
<proteinExistence type="inferred from homology"/>
<sequence length="1602" mass="175402">MPGSFWAQFAALCRKNWIVISRHWIINIVRCIILPVAYAAFFAKAQDFFTTRGVLGEGHISSLQSIPSDLLGHKLVWSPPPAALSNATLDNITDTLMATVLEGVHGDVVKVSNESLVEGECPQNFNLLSGCFMAVTFSQIDLEQRILNYTMRGDFGLAKVDVANTADDDVQERYLPLQWAIDKTFISMATGSTPPSPLTWEYTNESNEQLAEENRLSYLGGIRSLIVLAFFLLPGSMASERASLLTSHLEAMGCRKSARVISWNLSISAAYFPAWVIVAVIFQHFIFTGTNAGLFIILYILTGLSLASWTHLVAVPFANAPTLAAITATFFAIILAIVALIIKSNTVVQLVLTLVFPPMFYTFFTKALCSFEQVPSHPNILHRSPGRDAPVLGLLLIAIIDIFLFPLLATWLESKVYGVRPPDFVGFWARLFGKKRPHHEDVMGESTAVKLEHVRKTYSGKFLGLFGRSKNVVAIEDLSYSVPKGEIFCLLGRNGAAKSTTLHIIARLLSADGGHIRYSPDLHIGIASQKDVLWDELTCKQHVELWRAIKTTKHHRQAESNLDLLARCDLAPKVSFLSKNLSGGQKRKLQLACALAGGSNLLLLDEISSGLDPLSRRAIWKLITANRGSSTIVLTTHFLDEADYLGDQVAILQAPGRLLALDNPVALKTQLGHGFVLAIDATPESESVRDVIHKSFPDVVEKEVRGKHLFITGSSEVADARKLVDLVQSHRRETGGEWGYQVNSATLEQVFLDLNTETPSPESFLPDLSPAIPGGSRPSSTPSGDKDLVPSQSTSEKDLEASAPTALPTLVTPLTLTTGKKPSYLLAIPVDAWTIFRKRLLVMRRSWLLPLIGVVVVICAAIVPLFFMKDRKQTCAFVTTERRLQHLTYPRSAYPLVLSPVVLAPQDAFGNLTLPSIYVTTVPDNNSFIDLFSNNYTNLSFGGISLPSTSGDGGQPIFAWEGTSLTNKGPSLLNLLSNALLDRLIPHNATTTNDYFRINLDFRYLPSPSFQSTAQAMKWIGFFGLGVAIWPAFAVIYPTLERANNVRANQYSNGATPVALWLGHLLQELPAILLVSTLVIILFSTLSHQFNAPGDLWICFVLYGIAGTLYSYLFALFLDSPLAAWALVAGINVILFLLYLAAYLLILTYDRSSAAATHITICHFTIGLINPVPNILRAVLVSINLFSLLCDGLGNYSTAPYSSILQFGGPILYLVVQALFAFSILVYVDSGSPIPSFLRSRRKHKDAYTVPTTTSPDVIAEKERVAAVKEDELRVIDLHKKFSGAEGWAVDGVSFGVNTRDTFALIGPNGAGKTTTLACIRGVELPTGGDVMVANHSIVKQRNAARSYLGVCPQVNAIDPNLTVRHHLWLYGRLKGVPSRHLRADINALLSASGLLPKADALATSLSGGNQRKLSLAIALIGDRPVVLIDEFSSGVDPFSKREAWGTLATLTKDRAVVMTTHSMEEVDALASRVGIIASKLLAVGTPGSLKSRFATYEVHLSAGHVERVLEYLRTHGFEEARPSYDTLTRLSVPGVREEVVGRLMAVLQGAKEELGLEEMTIHEASTETAFLEIVRQHNVQEEVGRVQRPSKWRRFLGKKHV</sequence>
<dbReference type="SMART" id="SM00382">
    <property type="entry name" value="AAA"/>
    <property type="match status" value="2"/>
</dbReference>
<protein>
    <recommendedName>
        <fullName evidence="12">ABC transporter domain-containing protein</fullName>
    </recommendedName>
</protein>
<dbReference type="STRING" id="1890683.A0A427XYB8"/>
<comment type="subcellular location">
    <subcellularLocation>
        <location evidence="1">Membrane</location>
        <topology evidence="1">Multi-pass membrane protein</topology>
    </subcellularLocation>
</comment>
<evidence type="ECO:0000256" key="4">
    <source>
        <dbReference type="ARBA" id="ARBA00022692"/>
    </source>
</evidence>
<dbReference type="PANTHER" id="PTHR19229:SF36">
    <property type="entry name" value="ATP-BINDING CASSETTE SUB-FAMILY A MEMBER 2"/>
    <property type="match status" value="1"/>
</dbReference>
<dbReference type="EMBL" id="RSCD01000022">
    <property type="protein sequence ID" value="RSH83894.1"/>
    <property type="molecule type" value="Genomic_DNA"/>
</dbReference>
<dbReference type="Pfam" id="PF00005">
    <property type="entry name" value="ABC_tran"/>
    <property type="match status" value="2"/>
</dbReference>
<feature type="transmembrane region" description="Helical" evidence="11">
    <location>
        <begin position="390"/>
        <end position="412"/>
    </location>
</feature>
<feature type="transmembrane region" description="Helical" evidence="11">
    <location>
        <begin position="1207"/>
        <end position="1228"/>
    </location>
</feature>
<evidence type="ECO:0000256" key="11">
    <source>
        <dbReference type="SAM" id="Phobius"/>
    </source>
</evidence>
<dbReference type="Proteomes" id="UP000279259">
    <property type="component" value="Unassembled WGS sequence"/>
</dbReference>
<dbReference type="PROSITE" id="PS00211">
    <property type="entry name" value="ABC_TRANSPORTER_1"/>
    <property type="match status" value="2"/>
</dbReference>
<dbReference type="GO" id="GO:0005319">
    <property type="term" value="F:lipid transporter activity"/>
    <property type="evidence" value="ECO:0007669"/>
    <property type="project" value="TreeGrafter"/>
</dbReference>
<feature type="transmembrane region" description="Helical" evidence="11">
    <location>
        <begin position="1096"/>
        <end position="1118"/>
    </location>
</feature>
<feature type="transmembrane region" description="Helical" evidence="11">
    <location>
        <begin position="847"/>
        <end position="867"/>
    </location>
</feature>
<evidence type="ECO:0000256" key="5">
    <source>
        <dbReference type="ARBA" id="ARBA00022737"/>
    </source>
</evidence>
<evidence type="ECO:0000256" key="9">
    <source>
        <dbReference type="ARBA" id="ARBA00023136"/>
    </source>
</evidence>
<dbReference type="Pfam" id="PF12698">
    <property type="entry name" value="ABC2_membrane_3"/>
    <property type="match status" value="1"/>
</dbReference>
<evidence type="ECO:0000256" key="7">
    <source>
        <dbReference type="ARBA" id="ARBA00022840"/>
    </source>
</evidence>
<dbReference type="GO" id="GO:0005524">
    <property type="term" value="F:ATP binding"/>
    <property type="evidence" value="ECO:0007669"/>
    <property type="project" value="UniProtKB-KW"/>
</dbReference>
<dbReference type="CDD" id="cd03263">
    <property type="entry name" value="ABC_subfamily_A"/>
    <property type="match status" value="2"/>
</dbReference>
<dbReference type="InterPro" id="IPR017871">
    <property type="entry name" value="ABC_transporter-like_CS"/>
</dbReference>
<feature type="transmembrane region" description="Helical" evidence="11">
    <location>
        <begin position="24"/>
        <end position="43"/>
    </location>
</feature>
<dbReference type="SUPFAM" id="SSF52540">
    <property type="entry name" value="P-loop containing nucleoside triphosphate hydrolases"/>
    <property type="match status" value="2"/>
</dbReference>
<dbReference type="GO" id="GO:0140359">
    <property type="term" value="F:ABC-type transporter activity"/>
    <property type="evidence" value="ECO:0007669"/>
    <property type="project" value="InterPro"/>
</dbReference>
<evidence type="ECO:0000256" key="2">
    <source>
        <dbReference type="ARBA" id="ARBA00008869"/>
    </source>
</evidence>
<keyword evidence="14" id="KW-1185">Reference proteome</keyword>
<evidence type="ECO:0000256" key="1">
    <source>
        <dbReference type="ARBA" id="ARBA00004141"/>
    </source>
</evidence>
<keyword evidence="9 11" id="KW-0472">Membrane</keyword>
<evidence type="ECO:0000256" key="10">
    <source>
        <dbReference type="SAM" id="MobiDB-lite"/>
    </source>
</evidence>
<keyword evidence="7" id="KW-0067">ATP-binding</keyword>
<feature type="transmembrane region" description="Helical" evidence="11">
    <location>
        <begin position="1019"/>
        <end position="1040"/>
    </location>
</feature>
<feature type="transmembrane region" description="Helical" evidence="11">
    <location>
        <begin position="260"/>
        <end position="286"/>
    </location>
</feature>
<name>A0A427XYB8_9TREE</name>
<feature type="compositionally biased region" description="Low complexity" evidence="10">
    <location>
        <begin position="773"/>
        <end position="783"/>
    </location>
</feature>
<keyword evidence="3" id="KW-0813">Transport</keyword>
<feature type="transmembrane region" description="Helical" evidence="11">
    <location>
        <begin position="1124"/>
        <end position="1146"/>
    </location>
</feature>
<keyword evidence="6" id="KW-0547">Nucleotide-binding</keyword>
<dbReference type="InterPro" id="IPR003439">
    <property type="entry name" value="ABC_transporter-like_ATP-bd"/>
</dbReference>
<dbReference type="InterPro" id="IPR003593">
    <property type="entry name" value="AAA+_ATPase"/>
</dbReference>